<protein>
    <submittedName>
        <fullName evidence="3">L-seryl-tRNA(Sec) kinase</fullName>
    </submittedName>
</protein>
<accession>A0A833DRV4</accession>
<sequence>MLIILVGLPSVGKSTFSKKLSKELYFKGIDNIVLGTDIIRECFPVWDSKYEKYIVDTTYQLINNALKEFYVIVDDTNYYNSKRRDLINIANKNNKDYVIIYLTAPLNVLIERNKKRGEKIPKDLIISMSNKFDEPGKKYSWDKPDIVVNTEEDIDFSKIIDIIVKKDKKCKKLDSKSMEEKSKDIAYKRENSSPTNKILLDKIDKITREIIGEYIKKGIIPKDKNNIKIFLELRKKYLKSLNLKDIYIEKNFKKREYLNKIEKEFILFLNNKLKDLEDDYGKKWSKRSGIKGE</sequence>
<dbReference type="InterPro" id="IPR027417">
    <property type="entry name" value="P-loop_NTPase"/>
</dbReference>
<dbReference type="Gene3D" id="1.10.12.40">
    <property type="match status" value="1"/>
</dbReference>
<dbReference type="EMBL" id="DQSV01000087">
    <property type="protein sequence ID" value="HIP17516.1"/>
    <property type="molecule type" value="Genomic_DNA"/>
</dbReference>
<dbReference type="InterPro" id="IPR013641">
    <property type="entry name" value="KTI12/PSTK"/>
</dbReference>
<dbReference type="Proteomes" id="UP000605144">
    <property type="component" value="Unassembled WGS sequence"/>
</dbReference>
<keyword evidence="3" id="KW-0418">Kinase</keyword>
<gene>
    <name evidence="3" type="ORF">EYG76_04380</name>
</gene>
<organism evidence="3 4">
    <name type="scientific">Methanothermococcus okinawensis</name>
    <dbReference type="NCBI Taxonomy" id="155863"/>
    <lineage>
        <taxon>Archaea</taxon>
        <taxon>Methanobacteriati</taxon>
        <taxon>Methanobacteriota</taxon>
        <taxon>Methanomada group</taxon>
        <taxon>Methanococci</taxon>
        <taxon>Methanococcales</taxon>
        <taxon>Methanococcaceae</taxon>
        <taxon>Methanothermococcus</taxon>
    </lineage>
</organism>
<name>A0A833DRV4_9EURY</name>
<dbReference type="SUPFAM" id="SSF52540">
    <property type="entry name" value="P-loop containing nucleoside triphosphate hydrolases"/>
    <property type="match status" value="1"/>
</dbReference>
<keyword evidence="3" id="KW-0808">Transferase</keyword>
<evidence type="ECO:0000313" key="4">
    <source>
        <dbReference type="Proteomes" id="UP000605144"/>
    </source>
</evidence>
<dbReference type="Gene3D" id="3.40.50.300">
    <property type="entry name" value="P-loop containing nucleotide triphosphate hydrolases"/>
    <property type="match status" value="1"/>
</dbReference>
<dbReference type="PANTHER" id="PTHR12435">
    <property type="match status" value="1"/>
</dbReference>
<dbReference type="GO" id="GO:0005524">
    <property type="term" value="F:ATP binding"/>
    <property type="evidence" value="ECO:0007669"/>
    <property type="project" value="UniProtKB-KW"/>
</dbReference>
<dbReference type="AlphaFoldDB" id="A0A833DRV4"/>
<reference evidence="3" key="1">
    <citation type="journal article" date="2020" name="ISME J.">
        <title>Gammaproteobacteria mediating utilization of methyl-, sulfur- and petroleum organic compounds in deep ocean hydrothermal plumes.</title>
        <authorList>
            <person name="Zhou Z."/>
            <person name="Liu Y."/>
            <person name="Pan J."/>
            <person name="Cron B.R."/>
            <person name="Toner B.M."/>
            <person name="Anantharaman K."/>
            <person name="Breier J.A."/>
            <person name="Dick G.J."/>
            <person name="Li M."/>
        </authorList>
    </citation>
    <scope>NUCLEOTIDE SEQUENCE</scope>
    <source>
        <strain evidence="3">SZUA-1385</strain>
    </source>
</reference>
<comment type="caution">
    <text evidence="3">The sequence shown here is derived from an EMBL/GenBank/DDBJ whole genome shotgun (WGS) entry which is preliminary data.</text>
</comment>
<evidence type="ECO:0000313" key="3">
    <source>
        <dbReference type="EMBL" id="HIP17516.1"/>
    </source>
</evidence>
<evidence type="ECO:0000256" key="1">
    <source>
        <dbReference type="ARBA" id="ARBA00022741"/>
    </source>
</evidence>
<keyword evidence="2" id="KW-0067">ATP-binding</keyword>
<evidence type="ECO:0000256" key="2">
    <source>
        <dbReference type="ARBA" id="ARBA00022840"/>
    </source>
</evidence>
<dbReference type="Pfam" id="PF08433">
    <property type="entry name" value="KTI12"/>
    <property type="match status" value="1"/>
</dbReference>
<dbReference type="GO" id="GO:0016301">
    <property type="term" value="F:kinase activity"/>
    <property type="evidence" value="ECO:0007669"/>
    <property type="project" value="UniProtKB-KW"/>
</dbReference>
<keyword evidence="1" id="KW-0547">Nucleotide-binding</keyword>
<proteinExistence type="predicted"/>